<evidence type="ECO:0000256" key="6">
    <source>
        <dbReference type="ARBA" id="ARBA00023136"/>
    </source>
</evidence>
<dbReference type="PANTHER" id="PTHR30250">
    <property type="entry name" value="PST FAMILY PREDICTED COLANIC ACID TRANSPORTER"/>
    <property type="match status" value="1"/>
</dbReference>
<evidence type="ECO:0000256" key="1">
    <source>
        <dbReference type="ARBA" id="ARBA00004651"/>
    </source>
</evidence>
<sequence>MVNKQKLVKSGMWQFANTFVIIVSQIVCNAIIARYVTKKEFGIMAITNAFVNFASFFSEAGMGDALMQRKDVEPQHKNAALFFSLLVSVVMYLIMYATAPFIANWYNQPELTDVLKVLGLSFIFLSLGSSSLNLLQKEFKFKQVFFSDSLSLLLSNILGVILAMKGYGVWSLVYSILFYNIARLIMVWIMEPIPVFLGATLRHWKDLFNYGVGLTLIRIYNFVSGFGIMLEIGKLVPIAALGTFERSYRISNIPVRYLGDMIQKVMMPFMVKINDEEEKLYAFFSRGLSFSNALLLPISFFCIVFCKPIVLLLLGTKWLSAVLPMQILFFSLPFRITTKVSDALMRAKNLVFKNANRKLQYVIVLCIAVYIGSFWDLKGISIGVTLSAVFSYITMLITIRSKVFKKGWATLIIQPFKNGALLTVVSVAPSYLIYWLLLQVIDNEIIAFGVLCTLLGAFFSLVFFKMPSLLGSDFVALRKELMKMKNKKGKNGKGKGGGGRKRRMQMEEGEILPEVDETLTASASNANEELNG</sequence>
<evidence type="ECO:0000256" key="5">
    <source>
        <dbReference type="ARBA" id="ARBA00022989"/>
    </source>
</evidence>
<comment type="caution">
    <text evidence="9">The sequence shown here is derived from an EMBL/GenBank/DDBJ whole genome shotgun (WGS) entry which is preliminary data.</text>
</comment>
<feature type="region of interest" description="Disordered" evidence="7">
    <location>
        <begin position="487"/>
        <end position="532"/>
    </location>
</feature>
<keyword evidence="3" id="KW-1003">Cell membrane</keyword>
<dbReference type="RefSeq" id="WP_171609396.1">
    <property type="nucleotide sequence ID" value="NZ_WHPF01000015.1"/>
</dbReference>
<evidence type="ECO:0000256" key="3">
    <source>
        <dbReference type="ARBA" id="ARBA00022475"/>
    </source>
</evidence>
<comment type="subcellular location">
    <subcellularLocation>
        <location evidence="1">Cell membrane</location>
        <topology evidence="1">Multi-pass membrane protein</topology>
    </subcellularLocation>
</comment>
<dbReference type="InterPro" id="IPR050833">
    <property type="entry name" value="Poly_Biosynth_Transport"/>
</dbReference>
<comment type="similarity">
    <text evidence="2">Belongs to the polysaccharide synthase family.</text>
</comment>
<keyword evidence="6 8" id="KW-0472">Membrane</keyword>
<name>A0A8J8FG62_9BACT</name>
<feature type="transmembrane region" description="Helical" evidence="8">
    <location>
        <begin position="359"/>
        <end position="375"/>
    </location>
</feature>
<keyword evidence="10" id="KW-1185">Reference proteome</keyword>
<reference evidence="9" key="1">
    <citation type="submission" date="2019-10" db="EMBL/GenBank/DDBJ databases">
        <title>Draft genome sequence of Panacibacter sp. KCS-6.</title>
        <authorList>
            <person name="Yim K.J."/>
        </authorList>
    </citation>
    <scope>NUCLEOTIDE SEQUENCE</scope>
    <source>
        <strain evidence="9">KCS-6</strain>
    </source>
</reference>
<feature type="transmembrane region" description="Helical" evidence="8">
    <location>
        <begin position="114"/>
        <end position="135"/>
    </location>
</feature>
<dbReference type="GO" id="GO:0005886">
    <property type="term" value="C:plasma membrane"/>
    <property type="evidence" value="ECO:0007669"/>
    <property type="project" value="UniProtKB-SubCell"/>
</dbReference>
<protein>
    <submittedName>
        <fullName evidence="9">Oligosaccharide flippase family protein</fullName>
    </submittedName>
</protein>
<proteinExistence type="inferred from homology"/>
<keyword evidence="4 8" id="KW-0812">Transmembrane</keyword>
<feature type="transmembrane region" description="Helical" evidence="8">
    <location>
        <begin position="79"/>
        <end position="102"/>
    </location>
</feature>
<evidence type="ECO:0000256" key="8">
    <source>
        <dbReference type="SAM" id="Phobius"/>
    </source>
</evidence>
<dbReference type="PANTHER" id="PTHR30250:SF10">
    <property type="entry name" value="LIPOPOLYSACCHARIDE BIOSYNTHESIS PROTEIN WZXC"/>
    <property type="match status" value="1"/>
</dbReference>
<dbReference type="EMBL" id="WHPF01000015">
    <property type="protein sequence ID" value="NNV57450.1"/>
    <property type="molecule type" value="Genomic_DNA"/>
</dbReference>
<dbReference type="Proteomes" id="UP000598971">
    <property type="component" value="Unassembled WGS sequence"/>
</dbReference>
<feature type="transmembrane region" description="Helical" evidence="8">
    <location>
        <begin position="445"/>
        <end position="464"/>
    </location>
</feature>
<gene>
    <name evidence="9" type="ORF">GD597_18400</name>
</gene>
<feature type="compositionally biased region" description="Basic residues" evidence="7">
    <location>
        <begin position="487"/>
        <end position="503"/>
    </location>
</feature>
<accession>A0A8J8FG62</accession>
<evidence type="ECO:0000256" key="2">
    <source>
        <dbReference type="ARBA" id="ARBA00007430"/>
    </source>
</evidence>
<keyword evidence="5 8" id="KW-1133">Transmembrane helix</keyword>
<feature type="transmembrane region" description="Helical" evidence="8">
    <location>
        <begin position="293"/>
        <end position="312"/>
    </location>
</feature>
<evidence type="ECO:0000256" key="4">
    <source>
        <dbReference type="ARBA" id="ARBA00022692"/>
    </source>
</evidence>
<organism evidence="9 10">
    <name type="scientific">Limnovirga soli</name>
    <dbReference type="NCBI Taxonomy" id="2656915"/>
    <lineage>
        <taxon>Bacteria</taxon>
        <taxon>Pseudomonadati</taxon>
        <taxon>Bacteroidota</taxon>
        <taxon>Chitinophagia</taxon>
        <taxon>Chitinophagales</taxon>
        <taxon>Chitinophagaceae</taxon>
        <taxon>Limnovirga</taxon>
    </lineage>
</organism>
<evidence type="ECO:0000313" key="9">
    <source>
        <dbReference type="EMBL" id="NNV57450.1"/>
    </source>
</evidence>
<evidence type="ECO:0000256" key="7">
    <source>
        <dbReference type="SAM" id="MobiDB-lite"/>
    </source>
</evidence>
<dbReference type="Pfam" id="PF13440">
    <property type="entry name" value="Polysacc_synt_3"/>
    <property type="match status" value="1"/>
</dbReference>
<feature type="compositionally biased region" description="Polar residues" evidence="7">
    <location>
        <begin position="519"/>
        <end position="532"/>
    </location>
</feature>
<feature type="compositionally biased region" description="Acidic residues" evidence="7">
    <location>
        <begin position="507"/>
        <end position="517"/>
    </location>
</feature>
<feature type="transmembrane region" description="Helical" evidence="8">
    <location>
        <begin position="12"/>
        <end position="35"/>
    </location>
</feature>
<dbReference type="CDD" id="cd13127">
    <property type="entry name" value="MATE_tuaB_like"/>
    <property type="match status" value="1"/>
</dbReference>
<evidence type="ECO:0000313" key="10">
    <source>
        <dbReference type="Proteomes" id="UP000598971"/>
    </source>
</evidence>
<dbReference type="AlphaFoldDB" id="A0A8J8FG62"/>
<feature type="transmembrane region" description="Helical" evidence="8">
    <location>
        <begin position="144"/>
        <end position="164"/>
    </location>
</feature>
<feature type="transmembrane region" description="Helical" evidence="8">
    <location>
        <begin position="420"/>
        <end position="439"/>
    </location>
</feature>
<feature type="transmembrane region" description="Helical" evidence="8">
    <location>
        <begin position="176"/>
        <end position="197"/>
    </location>
</feature>
<feature type="transmembrane region" description="Helical" evidence="8">
    <location>
        <begin position="381"/>
        <end position="399"/>
    </location>
</feature>